<keyword evidence="2" id="KW-1185">Reference proteome</keyword>
<dbReference type="InterPro" id="IPR005901">
    <property type="entry name" value="GLPGLI"/>
</dbReference>
<evidence type="ECO:0000313" key="2">
    <source>
        <dbReference type="Proteomes" id="UP001241656"/>
    </source>
</evidence>
<evidence type="ECO:0000313" key="1">
    <source>
        <dbReference type="EMBL" id="WHF52597.1"/>
    </source>
</evidence>
<dbReference type="EMBL" id="CP124855">
    <property type="protein sequence ID" value="WHF52597.1"/>
    <property type="molecule type" value="Genomic_DNA"/>
</dbReference>
<organism evidence="1 2">
    <name type="scientific">Chryseobacterium gotjawalense</name>
    <dbReference type="NCBI Taxonomy" id="3042315"/>
    <lineage>
        <taxon>Bacteria</taxon>
        <taxon>Pseudomonadati</taxon>
        <taxon>Bacteroidota</taxon>
        <taxon>Flavobacteriia</taxon>
        <taxon>Flavobacteriales</taxon>
        <taxon>Weeksellaceae</taxon>
        <taxon>Chryseobacterium group</taxon>
        <taxon>Chryseobacterium</taxon>
    </lineage>
</organism>
<name>A0ABY8RHL9_9FLAO</name>
<dbReference type="Proteomes" id="UP001241656">
    <property type="component" value="Chromosome"/>
</dbReference>
<gene>
    <name evidence="1" type="ORF">QGN23_04795</name>
</gene>
<accession>A0ABY8RHL9</accession>
<dbReference type="NCBIfam" id="TIGR01200">
    <property type="entry name" value="GLPGLI"/>
    <property type="match status" value="1"/>
</dbReference>
<sequence>MSAILLRVILFLLHKIIFLMLCVFSLTAFAQNATISYELIYKPNPDQKDKIKKQQYKLDILQGKSVFRTETRRASDSLINKTGFGSGYNTDPYFELYLTKEQDHAVIKKHFVSPMSRDRFFIKIEDQLKWKILPETAVIANFNCQKAEVEYGGRNWSAWFTKEIAVSEGPYYFHGLPGLILQIQDEREDYIFTATEIKNLADHSLYETENGKQITWNQFNKILQNYFDSPYSFAKTKGMKVVQDNGNGGTVEINYRERTKETQKMLLENNNPIELNYKIDY</sequence>
<dbReference type="Pfam" id="PF09697">
    <property type="entry name" value="Porph_ging"/>
    <property type="match status" value="1"/>
</dbReference>
<proteinExistence type="predicted"/>
<protein>
    <submittedName>
        <fullName evidence="1">GLPGLI family protein</fullName>
    </submittedName>
</protein>
<dbReference type="RefSeq" id="WP_282905874.1">
    <property type="nucleotide sequence ID" value="NZ_CP124855.1"/>
</dbReference>
<reference evidence="1 2" key="1">
    <citation type="submission" date="2023-05" db="EMBL/GenBank/DDBJ databases">
        <title>Genomic insight into Chryseobacterium sp. wdc7 isolated forest soil (Gotjawal).</title>
        <authorList>
            <person name="Park S.-J."/>
        </authorList>
    </citation>
    <scope>NUCLEOTIDE SEQUENCE [LARGE SCALE GENOMIC DNA]</scope>
    <source>
        <strain evidence="2">wdc7</strain>
    </source>
</reference>